<dbReference type="Proteomes" id="UP000001554">
    <property type="component" value="Chromosome 15"/>
</dbReference>
<feature type="domain" description="Integrase catalytic" evidence="2">
    <location>
        <begin position="1685"/>
        <end position="1871"/>
    </location>
</feature>
<dbReference type="GO" id="GO:0015074">
    <property type="term" value="P:DNA integration"/>
    <property type="evidence" value="ECO:0007669"/>
    <property type="project" value="InterPro"/>
</dbReference>
<proteinExistence type="predicted"/>
<dbReference type="PROSITE" id="PS50994">
    <property type="entry name" value="INTEGRASE"/>
    <property type="match status" value="1"/>
</dbReference>
<dbReference type="CDD" id="cd01644">
    <property type="entry name" value="RT_pepA17"/>
    <property type="match status" value="1"/>
</dbReference>
<dbReference type="Gene3D" id="1.10.340.70">
    <property type="match status" value="1"/>
</dbReference>
<feature type="region of interest" description="Disordered" evidence="1">
    <location>
        <begin position="313"/>
        <end position="344"/>
    </location>
</feature>
<protein>
    <submittedName>
        <fullName evidence="4">Uncharacterized protein LOC118431648</fullName>
    </submittedName>
</protein>
<feature type="compositionally biased region" description="Polar residues" evidence="1">
    <location>
        <begin position="320"/>
        <end position="343"/>
    </location>
</feature>
<sequence>MEEKDSSTVGVEGEEKNEDLQKRVPKKAEWQIVEEKRRKKVFRSSVLGKLTSKANAIKSWMESPENKWYVQGELTLWRETYEELKEAHRQYQLTLSPEQAEEDNKQWAADKFESAEIFYHEVERWMDISTDHTEPLGADGLSLTVKPSDSVSQTGSLGRRSVQSRTSTASRVDSEIKRLELMVQATALQERLALERKSLEIEQEKQLLAIRTEISVEDAKIKMFKDMEEQELRGDKHGGEEHPKWRSPVLDPNILSYVPRQVKQEEQGHSVLWTATDKTRPKREYSNSERRDHNLGYSALRMPSGRTLYQPPVRTPQQPPNATNDMLQTSTTLPPEPKQNISVSKGLPQHVDNVVSQQRSEQGNTVTTTPEEFLQGLVSAQAEVTKLMVEHNKQASLPTRAISVFDGDPLKYTTFVRTFKHAIEDKTSDAEDRLSYLQQYTRGEAKKIVDSCFLMDPEEGFRKAKESLQERYGTPHKISRAYSMQVSKWPEIKAEDKAALKNFVLFLMECKNAMSGDRYLRELDHYSNIKLLVDKLPFKLRERWRRHSHGIVKERSVTFSDFAAFVQKEEDVVSNEVFGDLNNREKSQSSSFKQKYGPRRGSSLAVAMATDSAETESTGGCLYCAKTNHCLSDCRVLGAKPMDERLRYIKGQGLCFGCLKATTHMARDCRQRAECKRCQKSHPTVLHRDAGTVPKKTAAVGRVLRTGCSWEGVPPIIPVKVRSKTTNITVETYAFLDSGSDVVFCTEALKDQLKTSGRKTKLKLNTINDTKAVQSEVLHDLEVMDLKGENTIPIATAYTQKKIPASKTNIITTKDLTAWPYLNEVDVPQIDAEIGLLIGNNVPKAVEPWQVVHSQGGGPYAIRTVLGWSVNGPLKGASDDKANVNRISLDQQLTEYFNNDFNETKDDKKEMSVEDQRFMKIVSEGTKKEDGHYQIPLPFRNGPPELPNNKQVALQRANHLRRKMTKNGSFQEEYTLFMQKIIEKGYAERVPTEQLKTESGRVWYVPHHGVYHPQKGKMRVVFDCAASYAGTSLNKELLQGPDLTSTLFGVLTRFRQEPVALMADIEAMFSQVKVPSEDRDYQRFMWWPEGQINKPLEEYRMTVHVFGATSSPSCANYALKRLADDCKDQYDEEVLKAIKGDFYVDDLLKSTETVEKGQCLAEDIRSVCGTGGFRLTKWISNYQQVIKAVPVTERAEEVKNLDLKYNSMPTERALGMLWNVQTDTLGYRTLSTEKPATRRGILSVVSSFYDPLGMVAPALLPPKMILQDLCKESLGWDDEIPEKHFNAWQEWESDLQLLSSKFEVDRCLKPRGFGTPTSVQLHHFADASEVGYGTASYVRMENQEGKVHCTLLVGKSRVTPLKKITIPRLELNAAVVAVRVDSMLKRELDLKVDRTHFWTDSTTVLKYINNETSRFHTFVANRLATIRQVSSPRQWRYVESGLNPADDASRGQPIQDFIENERWLKGPQFLWQEESRWPSQPDIIRVNDPQLDPEIKVHAIVAQEVEQENPVDKLLRHYSSWHRLKKAIAWLVKVRQALLTKKKPLSPTCYDLEQAELIIIKHVQMKYKEEGMSSTVRKLDPKLDAKGILRVGGRLGRSTLPVETKHPILLPKKSRAAELMLQELHSNVGHMGREYVIALARKRYWIPKINSLVRKVISKCVVCRRQRGKPGEQKMADLPSHRVTPDEPPFTRVGVDYFGPIEVKRGRSTVKRYGVICTCMATRAVHIEKADSLDTDSCISALRRFVARRGQVKQIWSDNGTNLVGAKAEMEKEIKKWNERQISETMLKKNVDWRFNPPTGSHFGGVWERQIRSIRQVLNAISKQKLQDDEGLRTLFCEVEYIINGRPITAVSMDINDVEALTPNHLLTMRSGPSLPPSLTDKSDLYAKRRWKQVQYLADQFWKRWTREYLTALQERQKWGKVRRNFAVGDIVIMKDDQTPRGAWPLGKIVQVMPDRRGLVRRVQVKTQRNILERPIDKLVCILPEDEQP</sequence>
<dbReference type="RefSeq" id="XP_035698783.1">
    <property type="nucleotide sequence ID" value="XM_035842890.1"/>
</dbReference>
<dbReference type="Gene3D" id="3.30.420.10">
    <property type="entry name" value="Ribonuclease H-like superfamily/Ribonuclease H"/>
    <property type="match status" value="1"/>
</dbReference>
<dbReference type="GeneID" id="118431648"/>
<dbReference type="SUPFAM" id="SSF53098">
    <property type="entry name" value="Ribonuclease H-like"/>
    <property type="match status" value="1"/>
</dbReference>
<dbReference type="Pfam" id="PF18701">
    <property type="entry name" value="DUF5641"/>
    <property type="match status" value="1"/>
</dbReference>
<dbReference type="InterPro" id="IPR036397">
    <property type="entry name" value="RNaseH_sf"/>
</dbReference>
<evidence type="ECO:0000259" key="2">
    <source>
        <dbReference type="PROSITE" id="PS50994"/>
    </source>
</evidence>
<feature type="region of interest" description="Disordered" evidence="1">
    <location>
        <begin position="147"/>
        <end position="169"/>
    </location>
</feature>
<evidence type="ECO:0000256" key="1">
    <source>
        <dbReference type="SAM" id="MobiDB-lite"/>
    </source>
</evidence>
<name>A0A9J7MD96_BRAFL</name>
<dbReference type="GO" id="GO:0003676">
    <property type="term" value="F:nucleic acid binding"/>
    <property type="evidence" value="ECO:0007669"/>
    <property type="project" value="InterPro"/>
</dbReference>
<gene>
    <name evidence="4" type="primary">LOC118431648</name>
</gene>
<dbReference type="OMA" id="HINSIRC"/>
<keyword evidence="3" id="KW-1185">Reference proteome</keyword>
<evidence type="ECO:0000313" key="4">
    <source>
        <dbReference type="RefSeq" id="XP_035698783.1"/>
    </source>
</evidence>
<dbReference type="InterPro" id="IPR043502">
    <property type="entry name" value="DNA/RNA_pol_sf"/>
</dbReference>
<dbReference type="OrthoDB" id="8046937at2759"/>
<dbReference type="InterPro" id="IPR008042">
    <property type="entry name" value="Retrotrans_Pao"/>
</dbReference>
<dbReference type="Pfam" id="PF03564">
    <property type="entry name" value="DUF1759"/>
    <property type="match status" value="1"/>
</dbReference>
<dbReference type="SMART" id="SM00343">
    <property type="entry name" value="ZnF_C2HC"/>
    <property type="match status" value="2"/>
</dbReference>
<dbReference type="InterPro" id="IPR001584">
    <property type="entry name" value="Integrase_cat-core"/>
</dbReference>
<dbReference type="Pfam" id="PF05380">
    <property type="entry name" value="Peptidase_A17"/>
    <property type="match status" value="1"/>
</dbReference>
<dbReference type="GO" id="GO:0008270">
    <property type="term" value="F:zinc ion binding"/>
    <property type="evidence" value="ECO:0007669"/>
    <property type="project" value="InterPro"/>
</dbReference>
<dbReference type="Pfam" id="PF17921">
    <property type="entry name" value="Integrase_H2C2"/>
    <property type="match status" value="1"/>
</dbReference>
<dbReference type="PANTHER" id="PTHR47331">
    <property type="entry name" value="PHD-TYPE DOMAIN-CONTAINING PROTEIN"/>
    <property type="match status" value="1"/>
</dbReference>
<accession>A0A9J7MD96</accession>
<dbReference type="InterPro" id="IPR005312">
    <property type="entry name" value="DUF1759"/>
</dbReference>
<dbReference type="InterPro" id="IPR041588">
    <property type="entry name" value="Integrase_H2C2"/>
</dbReference>
<reference evidence="3" key="1">
    <citation type="journal article" date="2020" name="Nat. Ecol. Evol.">
        <title>Deeply conserved synteny resolves early events in vertebrate evolution.</title>
        <authorList>
            <person name="Simakov O."/>
            <person name="Marletaz F."/>
            <person name="Yue J.X."/>
            <person name="O'Connell B."/>
            <person name="Jenkins J."/>
            <person name="Brandt A."/>
            <person name="Calef R."/>
            <person name="Tung C.H."/>
            <person name="Huang T.K."/>
            <person name="Schmutz J."/>
            <person name="Satoh N."/>
            <person name="Yu J.K."/>
            <person name="Putnam N.H."/>
            <person name="Green R.E."/>
            <person name="Rokhsar D.S."/>
        </authorList>
    </citation>
    <scope>NUCLEOTIDE SEQUENCE [LARGE SCALE GENOMIC DNA]</scope>
    <source>
        <strain evidence="3">S238N-H82</strain>
    </source>
</reference>
<reference evidence="4" key="2">
    <citation type="submission" date="2025-08" db="UniProtKB">
        <authorList>
            <consortium name="RefSeq"/>
        </authorList>
    </citation>
    <scope>IDENTIFICATION</scope>
    <source>
        <strain evidence="4">S238N-H82</strain>
        <tissue evidence="4">Testes</tissue>
    </source>
</reference>
<dbReference type="SUPFAM" id="SSF56672">
    <property type="entry name" value="DNA/RNA polymerases"/>
    <property type="match status" value="1"/>
</dbReference>
<dbReference type="KEGG" id="bfo:118431648"/>
<evidence type="ECO:0000313" key="3">
    <source>
        <dbReference type="Proteomes" id="UP000001554"/>
    </source>
</evidence>
<organism evidence="3 4">
    <name type="scientific">Branchiostoma floridae</name>
    <name type="common">Florida lancelet</name>
    <name type="synonym">Amphioxus</name>
    <dbReference type="NCBI Taxonomy" id="7739"/>
    <lineage>
        <taxon>Eukaryota</taxon>
        <taxon>Metazoa</taxon>
        <taxon>Chordata</taxon>
        <taxon>Cephalochordata</taxon>
        <taxon>Leptocardii</taxon>
        <taxon>Amphioxiformes</taxon>
        <taxon>Branchiostomatidae</taxon>
        <taxon>Branchiostoma</taxon>
    </lineage>
</organism>
<feature type="region of interest" description="Disordered" evidence="1">
    <location>
        <begin position="1"/>
        <end position="25"/>
    </location>
</feature>
<dbReference type="InterPro" id="IPR040676">
    <property type="entry name" value="DUF5641"/>
</dbReference>
<dbReference type="InterPro" id="IPR012337">
    <property type="entry name" value="RNaseH-like_sf"/>
</dbReference>
<dbReference type="InterPro" id="IPR001878">
    <property type="entry name" value="Znf_CCHC"/>
</dbReference>
<dbReference type="PANTHER" id="PTHR47331:SF1">
    <property type="entry name" value="GAG-LIKE PROTEIN"/>
    <property type="match status" value="1"/>
</dbReference>